<comment type="caution">
    <text evidence="2">The sequence shown here is derived from an EMBL/GenBank/DDBJ whole genome shotgun (WGS) entry which is preliminary data.</text>
</comment>
<name>A0A9D4MYZ1_DREPO</name>
<feature type="region of interest" description="Disordered" evidence="1">
    <location>
        <begin position="134"/>
        <end position="184"/>
    </location>
</feature>
<dbReference type="Proteomes" id="UP000828390">
    <property type="component" value="Unassembled WGS sequence"/>
</dbReference>
<organism evidence="2 3">
    <name type="scientific">Dreissena polymorpha</name>
    <name type="common">Zebra mussel</name>
    <name type="synonym">Mytilus polymorpha</name>
    <dbReference type="NCBI Taxonomy" id="45954"/>
    <lineage>
        <taxon>Eukaryota</taxon>
        <taxon>Metazoa</taxon>
        <taxon>Spiralia</taxon>
        <taxon>Lophotrochozoa</taxon>
        <taxon>Mollusca</taxon>
        <taxon>Bivalvia</taxon>
        <taxon>Autobranchia</taxon>
        <taxon>Heteroconchia</taxon>
        <taxon>Euheterodonta</taxon>
        <taxon>Imparidentia</taxon>
        <taxon>Neoheterodontei</taxon>
        <taxon>Myida</taxon>
        <taxon>Dreissenoidea</taxon>
        <taxon>Dreissenidae</taxon>
        <taxon>Dreissena</taxon>
    </lineage>
</organism>
<accession>A0A9D4MYZ1</accession>
<feature type="region of interest" description="Disordered" evidence="1">
    <location>
        <begin position="200"/>
        <end position="247"/>
    </location>
</feature>
<proteinExistence type="predicted"/>
<feature type="compositionally biased region" description="Polar residues" evidence="1">
    <location>
        <begin position="134"/>
        <end position="147"/>
    </location>
</feature>
<gene>
    <name evidence="2" type="ORF">DPMN_008874</name>
</gene>
<reference evidence="2" key="1">
    <citation type="journal article" date="2019" name="bioRxiv">
        <title>The Genome of the Zebra Mussel, Dreissena polymorpha: A Resource for Invasive Species Research.</title>
        <authorList>
            <person name="McCartney M.A."/>
            <person name="Auch B."/>
            <person name="Kono T."/>
            <person name="Mallez S."/>
            <person name="Zhang Y."/>
            <person name="Obille A."/>
            <person name="Becker A."/>
            <person name="Abrahante J.E."/>
            <person name="Garbe J."/>
            <person name="Badalamenti J.P."/>
            <person name="Herman A."/>
            <person name="Mangelson H."/>
            <person name="Liachko I."/>
            <person name="Sullivan S."/>
            <person name="Sone E.D."/>
            <person name="Koren S."/>
            <person name="Silverstein K.A.T."/>
            <person name="Beckman K.B."/>
            <person name="Gohl D.M."/>
        </authorList>
    </citation>
    <scope>NUCLEOTIDE SEQUENCE</scope>
    <source>
        <strain evidence="2">Duluth1</strain>
        <tissue evidence="2">Whole animal</tissue>
    </source>
</reference>
<dbReference type="EMBL" id="JAIWYP010000001">
    <property type="protein sequence ID" value="KAH3884888.1"/>
    <property type="molecule type" value="Genomic_DNA"/>
</dbReference>
<dbReference type="SUPFAM" id="SSF57903">
    <property type="entry name" value="FYVE/PHD zinc finger"/>
    <property type="match status" value="1"/>
</dbReference>
<dbReference type="InterPro" id="IPR011011">
    <property type="entry name" value="Znf_FYVE_PHD"/>
</dbReference>
<dbReference type="Gene3D" id="3.30.40.10">
    <property type="entry name" value="Zinc/RING finger domain, C3HC4 (zinc finger)"/>
    <property type="match status" value="1"/>
</dbReference>
<evidence type="ECO:0008006" key="4">
    <source>
        <dbReference type="Google" id="ProtNLM"/>
    </source>
</evidence>
<sequence length="301" mass="33539">MVFEMIVKLFLKVIVEQFRKDYLRVIKKEKGLALRKKLVEKAGKNNTECVSIKVIKTDKSTTKQTSHFKLKAMVQSGKEFYSAYKKADLQLLLKAYETEMPRRSTKKDFGEKLHSVLINNACISTIRPDVFDESSGQACVETEQTPRPESPAEGTSSSSPVAGTSSSSPVAGTSSSTSKVPGETMNMEVAGYSYETDYGHKGKQVARKRKPVPNKGATQLTKGKGGQAKKRKQSKSKEVEPEGDDSEQCPVCGIFCRDGEDSICCDSCLRWFHRTCVHLQDDEDWEYFSSSDAVYTFSLCQ</sequence>
<feature type="compositionally biased region" description="Basic residues" evidence="1">
    <location>
        <begin position="201"/>
        <end position="212"/>
    </location>
</feature>
<keyword evidence="3" id="KW-1185">Reference proteome</keyword>
<feature type="compositionally biased region" description="Low complexity" evidence="1">
    <location>
        <begin position="155"/>
        <end position="178"/>
    </location>
</feature>
<evidence type="ECO:0000313" key="3">
    <source>
        <dbReference type="Proteomes" id="UP000828390"/>
    </source>
</evidence>
<evidence type="ECO:0000256" key="1">
    <source>
        <dbReference type="SAM" id="MobiDB-lite"/>
    </source>
</evidence>
<dbReference type="InterPro" id="IPR013083">
    <property type="entry name" value="Znf_RING/FYVE/PHD"/>
</dbReference>
<reference evidence="2" key="2">
    <citation type="submission" date="2020-11" db="EMBL/GenBank/DDBJ databases">
        <authorList>
            <person name="McCartney M.A."/>
            <person name="Auch B."/>
            <person name="Kono T."/>
            <person name="Mallez S."/>
            <person name="Becker A."/>
            <person name="Gohl D.M."/>
            <person name="Silverstein K.A.T."/>
            <person name="Koren S."/>
            <person name="Bechman K.B."/>
            <person name="Herman A."/>
            <person name="Abrahante J.E."/>
            <person name="Garbe J."/>
        </authorList>
    </citation>
    <scope>NUCLEOTIDE SEQUENCE</scope>
    <source>
        <strain evidence="2">Duluth1</strain>
        <tissue evidence="2">Whole animal</tissue>
    </source>
</reference>
<evidence type="ECO:0000313" key="2">
    <source>
        <dbReference type="EMBL" id="KAH3884888.1"/>
    </source>
</evidence>
<dbReference type="CDD" id="cd15489">
    <property type="entry name" value="PHD_SF"/>
    <property type="match status" value="1"/>
</dbReference>
<protein>
    <recommendedName>
        <fullName evidence="4">Zinc finger PHD-type domain-containing protein</fullName>
    </recommendedName>
</protein>
<dbReference type="AlphaFoldDB" id="A0A9D4MYZ1"/>